<evidence type="ECO:0000313" key="4">
    <source>
        <dbReference type="Proteomes" id="UP000014148"/>
    </source>
</evidence>
<sequence length="179" mass="20746">MDDMTTDFEQRAIEIMVQAGISRAHIQLQKKNVFQAASVENYYDKVEDSEKLCENIPVEKILAIKTTWPIEGKSVYDLFMGRVNEEIDAEKINQSLKSLEENGLAFQQAFYSGEFDPPINFNYYKADDCYILQQEGLHRTIAAKMFNAPEMSGLVTSYELNEEKKKQYDDYISLKEILR</sequence>
<evidence type="ECO:0000313" key="3">
    <source>
        <dbReference type="Proteomes" id="UP000013783"/>
    </source>
</evidence>
<comment type="caution">
    <text evidence="1">The sequence shown here is derived from an EMBL/GenBank/DDBJ whole genome shotgun (WGS) entry which is preliminary data.</text>
</comment>
<dbReference type="Proteomes" id="UP000013783">
    <property type="component" value="Unassembled WGS sequence"/>
</dbReference>
<protein>
    <submittedName>
        <fullName evidence="1">Uncharacterized protein</fullName>
    </submittedName>
</protein>
<name>R2QUH2_9ENTE</name>
<dbReference type="EMBL" id="AJAK01000020">
    <property type="protein sequence ID" value="EOH75165.1"/>
    <property type="molecule type" value="Genomic_DNA"/>
</dbReference>
<reference evidence="2 4" key="2">
    <citation type="submission" date="2013-03" db="EMBL/GenBank/DDBJ databases">
        <title>The Genome Sequence of Enterococcus malodoratus ATCC_43197 (PacBio/Illumina hybrid assembly).</title>
        <authorList>
            <consortium name="The Broad Institute Genomics Platform"/>
            <consortium name="The Broad Institute Genome Sequencing Center for Infectious Disease"/>
            <person name="Earl A."/>
            <person name="Russ C."/>
            <person name="Gilmore M."/>
            <person name="Surin D."/>
            <person name="Walker B."/>
            <person name="Young S."/>
            <person name="Zeng Q."/>
            <person name="Gargeya S."/>
            <person name="Fitzgerald M."/>
            <person name="Haas B."/>
            <person name="Abouelleil A."/>
            <person name="Allen A.W."/>
            <person name="Alvarado L."/>
            <person name="Arachchi H.M."/>
            <person name="Berlin A.M."/>
            <person name="Chapman S.B."/>
            <person name="Gainer-Dewar J."/>
            <person name="Goldberg J."/>
            <person name="Griggs A."/>
            <person name="Gujja S."/>
            <person name="Hansen M."/>
            <person name="Howarth C."/>
            <person name="Imamovic A."/>
            <person name="Ireland A."/>
            <person name="Larimer J."/>
            <person name="McCowan C."/>
            <person name="Murphy C."/>
            <person name="Pearson M."/>
            <person name="Poon T.W."/>
            <person name="Priest M."/>
            <person name="Roberts A."/>
            <person name="Saif S."/>
            <person name="Shea T."/>
            <person name="Sisk P."/>
            <person name="Sykes S."/>
            <person name="Wortman J."/>
            <person name="Nusbaum C."/>
            <person name="Birren B."/>
        </authorList>
    </citation>
    <scope>NUCLEOTIDE SEQUENCE [LARGE SCALE GENOMIC DNA]</scope>
    <source>
        <strain evidence="2 4">ATCC 43197</strain>
    </source>
</reference>
<dbReference type="RefSeq" id="WP_010741767.1">
    <property type="nucleotide sequence ID" value="NZ_KB946251.1"/>
</dbReference>
<evidence type="ECO:0000313" key="2">
    <source>
        <dbReference type="EMBL" id="EOT66627.1"/>
    </source>
</evidence>
<dbReference type="Proteomes" id="UP000014148">
    <property type="component" value="Unassembled WGS sequence"/>
</dbReference>
<accession>R2QUH2</accession>
<dbReference type="eggNOG" id="ENOG5030B0Z">
    <property type="taxonomic scope" value="Bacteria"/>
</dbReference>
<gene>
    <name evidence="2" type="ORF">I585_02148</name>
    <name evidence="1" type="ORF">UAI_02967</name>
</gene>
<proteinExistence type="predicted"/>
<keyword evidence="4" id="KW-1185">Reference proteome</keyword>
<dbReference type="PATRIC" id="fig|1158601.3.peg.2937"/>
<dbReference type="AlphaFoldDB" id="R2QUH2"/>
<evidence type="ECO:0000313" key="1">
    <source>
        <dbReference type="EMBL" id="EOH75165.1"/>
    </source>
</evidence>
<reference evidence="1 3" key="1">
    <citation type="submission" date="2013-02" db="EMBL/GenBank/DDBJ databases">
        <title>The Genome Sequence of Enterococcus malodoratus ATCC_43197.</title>
        <authorList>
            <consortium name="The Broad Institute Genome Sequencing Platform"/>
            <consortium name="The Broad Institute Genome Sequencing Center for Infectious Disease"/>
            <person name="Earl A.M."/>
            <person name="Gilmore M.S."/>
            <person name="Lebreton F."/>
            <person name="Walker B."/>
            <person name="Young S.K."/>
            <person name="Zeng Q."/>
            <person name="Gargeya S."/>
            <person name="Fitzgerald M."/>
            <person name="Haas B."/>
            <person name="Abouelleil A."/>
            <person name="Alvarado L."/>
            <person name="Arachchi H.M."/>
            <person name="Berlin A.M."/>
            <person name="Chapman S.B."/>
            <person name="Dewar J."/>
            <person name="Goldberg J."/>
            <person name="Griggs A."/>
            <person name="Gujja S."/>
            <person name="Hansen M."/>
            <person name="Howarth C."/>
            <person name="Imamovic A."/>
            <person name="Larimer J."/>
            <person name="McCowan C."/>
            <person name="Murphy C."/>
            <person name="Neiman D."/>
            <person name="Pearson M."/>
            <person name="Priest M."/>
            <person name="Roberts A."/>
            <person name="Saif S."/>
            <person name="Shea T."/>
            <person name="Sisk P."/>
            <person name="Sykes S."/>
            <person name="Wortman J."/>
            <person name="Nusbaum C."/>
            <person name="Birren B."/>
        </authorList>
    </citation>
    <scope>NUCLEOTIDE SEQUENCE [LARGE SCALE GENOMIC DNA]</scope>
    <source>
        <strain evidence="1 3">ATCC 43197</strain>
    </source>
</reference>
<organism evidence="1 3">
    <name type="scientific">Enterococcus malodoratus ATCC 43197</name>
    <dbReference type="NCBI Taxonomy" id="1158601"/>
    <lineage>
        <taxon>Bacteria</taxon>
        <taxon>Bacillati</taxon>
        <taxon>Bacillota</taxon>
        <taxon>Bacilli</taxon>
        <taxon>Lactobacillales</taxon>
        <taxon>Enterococcaceae</taxon>
        <taxon>Enterococcus</taxon>
    </lineage>
</organism>
<dbReference type="EMBL" id="ASWA01000003">
    <property type="protein sequence ID" value="EOT66627.1"/>
    <property type="molecule type" value="Genomic_DNA"/>
</dbReference>